<keyword evidence="6" id="KW-1185">Reference proteome</keyword>
<dbReference type="SMART" id="SM00345">
    <property type="entry name" value="HTH_GNTR"/>
    <property type="match status" value="1"/>
</dbReference>
<dbReference type="SUPFAM" id="SSF48008">
    <property type="entry name" value="GntR ligand-binding domain-like"/>
    <property type="match status" value="1"/>
</dbReference>
<evidence type="ECO:0000313" key="6">
    <source>
        <dbReference type="Proteomes" id="UP000660110"/>
    </source>
</evidence>
<gene>
    <name evidence="5" type="primary">gntR</name>
    <name evidence="5" type="ORF">GCM10010954_00720</name>
</gene>
<evidence type="ECO:0000256" key="2">
    <source>
        <dbReference type="ARBA" id="ARBA00023125"/>
    </source>
</evidence>
<dbReference type="EMBL" id="BMEL01000001">
    <property type="protein sequence ID" value="GGF06199.1"/>
    <property type="molecule type" value="Genomic_DNA"/>
</dbReference>
<dbReference type="InterPro" id="IPR008920">
    <property type="entry name" value="TF_FadR/GntR_C"/>
</dbReference>
<keyword evidence="1" id="KW-0805">Transcription regulation</keyword>
<dbReference type="Proteomes" id="UP000660110">
    <property type="component" value="Unassembled WGS sequence"/>
</dbReference>
<dbReference type="GO" id="GO:0003677">
    <property type="term" value="F:DNA binding"/>
    <property type="evidence" value="ECO:0007669"/>
    <property type="project" value="UniProtKB-KW"/>
</dbReference>
<dbReference type="InterPro" id="IPR036390">
    <property type="entry name" value="WH_DNA-bd_sf"/>
</dbReference>
<protein>
    <submittedName>
        <fullName evidence="5">GntR family transcriptional regulator</fullName>
    </submittedName>
</protein>
<dbReference type="CDD" id="cd07377">
    <property type="entry name" value="WHTH_GntR"/>
    <property type="match status" value="1"/>
</dbReference>
<keyword evidence="3" id="KW-0804">Transcription</keyword>
<dbReference type="PANTHER" id="PTHR43537:SF54">
    <property type="entry name" value="TRANSCRIPTIONAL REGULATOR, GNTR FAMILY"/>
    <property type="match status" value="1"/>
</dbReference>
<name>A0A917ESN7_HALAA</name>
<reference evidence="5" key="2">
    <citation type="submission" date="2020-09" db="EMBL/GenBank/DDBJ databases">
        <authorList>
            <person name="Sun Q."/>
            <person name="Zhou Y."/>
        </authorList>
    </citation>
    <scope>NUCLEOTIDE SEQUENCE</scope>
    <source>
        <strain evidence="5">CGMCC 1.12153</strain>
    </source>
</reference>
<reference evidence="5" key="1">
    <citation type="journal article" date="2014" name="Int. J. Syst. Evol. Microbiol.">
        <title>Complete genome sequence of Corynebacterium casei LMG S-19264T (=DSM 44701T), isolated from a smear-ripened cheese.</title>
        <authorList>
            <consortium name="US DOE Joint Genome Institute (JGI-PGF)"/>
            <person name="Walter F."/>
            <person name="Albersmeier A."/>
            <person name="Kalinowski J."/>
            <person name="Ruckert C."/>
        </authorList>
    </citation>
    <scope>NUCLEOTIDE SEQUENCE</scope>
    <source>
        <strain evidence="5">CGMCC 1.12153</strain>
    </source>
</reference>
<organism evidence="5 6">
    <name type="scientific">Halobacillus andaensis</name>
    <dbReference type="NCBI Taxonomy" id="1176239"/>
    <lineage>
        <taxon>Bacteria</taxon>
        <taxon>Bacillati</taxon>
        <taxon>Bacillota</taxon>
        <taxon>Bacilli</taxon>
        <taxon>Bacillales</taxon>
        <taxon>Bacillaceae</taxon>
        <taxon>Halobacillus</taxon>
    </lineage>
</organism>
<comment type="caution">
    <text evidence="5">The sequence shown here is derived from an EMBL/GenBank/DDBJ whole genome shotgun (WGS) entry which is preliminary data.</text>
</comment>
<dbReference type="Pfam" id="PF00392">
    <property type="entry name" value="GntR"/>
    <property type="match status" value="1"/>
</dbReference>
<evidence type="ECO:0000256" key="1">
    <source>
        <dbReference type="ARBA" id="ARBA00023015"/>
    </source>
</evidence>
<dbReference type="GO" id="GO:0003700">
    <property type="term" value="F:DNA-binding transcription factor activity"/>
    <property type="evidence" value="ECO:0007669"/>
    <property type="project" value="InterPro"/>
</dbReference>
<evidence type="ECO:0000313" key="5">
    <source>
        <dbReference type="EMBL" id="GGF06199.1"/>
    </source>
</evidence>
<dbReference type="AlphaFoldDB" id="A0A917ESN7"/>
<dbReference type="PANTHER" id="PTHR43537">
    <property type="entry name" value="TRANSCRIPTIONAL REGULATOR, GNTR FAMILY"/>
    <property type="match status" value="1"/>
</dbReference>
<evidence type="ECO:0000256" key="3">
    <source>
        <dbReference type="ARBA" id="ARBA00023163"/>
    </source>
</evidence>
<dbReference type="PROSITE" id="PS50949">
    <property type="entry name" value="HTH_GNTR"/>
    <property type="match status" value="1"/>
</dbReference>
<dbReference type="PRINTS" id="PR00035">
    <property type="entry name" value="HTHGNTR"/>
</dbReference>
<evidence type="ECO:0000259" key="4">
    <source>
        <dbReference type="PROSITE" id="PS50949"/>
    </source>
</evidence>
<dbReference type="SUPFAM" id="SSF46785">
    <property type="entry name" value="Winged helix' DNA-binding domain"/>
    <property type="match status" value="1"/>
</dbReference>
<dbReference type="Gene3D" id="1.10.10.10">
    <property type="entry name" value="Winged helix-like DNA-binding domain superfamily/Winged helix DNA-binding domain"/>
    <property type="match status" value="1"/>
</dbReference>
<dbReference type="InterPro" id="IPR000524">
    <property type="entry name" value="Tscrpt_reg_HTH_GntR"/>
</dbReference>
<feature type="domain" description="HTH gntR-type" evidence="4">
    <location>
        <begin position="27"/>
        <end position="95"/>
    </location>
</feature>
<dbReference type="InterPro" id="IPR036388">
    <property type="entry name" value="WH-like_DNA-bd_sf"/>
</dbReference>
<keyword evidence="2" id="KW-0238">DNA-binding</keyword>
<sequence>MEKGHWLFSLNFVTMKGACSMTHTLAEKVYEGVLEQIKAYIEDKKLKPGDKLPSERMFSELLQVGRSSIREALRALELLGLIETRRGEGTFMRAYRPYHMVGLLSKFLLNDTRSREELLTAKQMLEKEILLLSAGQLSQEQLDELSRLIPDEQNSQKHQKMFTYLFEQCHHPLLLSMWQFISGFTHTVHDITYTPDMYKRFYQSLSNHKSKEHIYSLF</sequence>
<proteinExistence type="predicted"/>
<accession>A0A917ESN7</accession>